<keyword evidence="1" id="KW-1133">Transmembrane helix</keyword>
<comment type="caution">
    <text evidence="2">The sequence shown here is derived from an EMBL/GenBank/DDBJ whole genome shotgun (WGS) entry which is preliminary data.</text>
</comment>
<sequence>MFSDWSRRRADQRVRPGDGSPLQRFRWWQPLSRSLFHLELTTADGRPETWSVDVRHGGDDNGTVRAKLYLDGRLHAVSKLPARFPVTGGVIEVVTSGFGLRRCHYVSDDGTERQLAPDAASAEGRRARLEHSHPAAGRFIGLVSVVVLVIGLVLGVPQIVQEVSQFPPIAERIGSTFTSPVRLPGWLNLSILVATLVASTERALRLRYNWLLDGGLFDGDG</sequence>
<gene>
    <name evidence="2" type="ORF">ACH47X_18905</name>
</gene>
<accession>A0ABW7XN98</accession>
<reference evidence="2 3" key="1">
    <citation type="submission" date="2024-10" db="EMBL/GenBank/DDBJ databases">
        <title>The Natural Products Discovery Center: Release of the First 8490 Sequenced Strains for Exploring Actinobacteria Biosynthetic Diversity.</title>
        <authorList>
            <person name="Kalkreuter E."/>
            <person name="Kautsar S.A."/>
            <person name="Yang D."/>
            <person name="Bader C.D."/>
            <person name="Teijaro C.N."/>
            <person name="Fluegel L."/>
            <person name="Davis C.M."/>
            <person name="Simpson J.R."/>
            <person name="Lauterbach L."/>
            <person name="Steele A.D."/>
            <person name="Gui C."/>
            <person name="Meng S."/>
            <person name="Li G."/>
            <person name="Viehrig K."/>
            <person name="Ye F."/>
            <person name="Su P."/>
            <person name="Kiefer A.F."/>
            <person name="Nichols A."/>
            <person name="Cepeda A.J."/>
            <person name="Yan W."/>
            <person name="Fan B."/>
            <person name="Jiang Y."/>
            <person name="Adhikari A."/>
            <person name="Zheng C.-J."/>
            <person name="Schuster L."/>
            <person name="Cowan T.M."/>
            <person name="Smanski M.J."/>
            <person name="Chevrette M.G."/>
            <person name="De Carvalho L.P.S."/>
            <person name="Shen B."/>
        </authorList>
    </citation>
    <scope>NUCLEOTIDE SEQUENCE [LARGE SCALE GENOMIC DNA]</scope>
    <source>
        <strain evidence="2 3">NPDC019481</strain>
    </source>
</reference>
<dbReference type="RefSeq" id="WP_397406069.1">
    <property type="nucleotide sequence ID" value="NZ_JBIRYI010000012.1"/>
</dbReference>
<protein>
    <submittedName>
        <fullName evidence="2">Uncharacterized protein</fullName>
    </submittedName>
</protein>
<evidence type="ECO:0000313" key="3">
    <source>
        <dbReference type="Proteomes" id="UP001611580"/>
    </source>
</evidence>
<keyword evidence="3" id="KW-1185">Reference proteome</keyword>
<keyword evidence="1" id="KW-0472">Membrane</keyword>
<dbReference type="EMBL" id="JBIRYI010000012">
    <property type="protein sequence ID" value="MFI2488986.1"/>
    <property type="molecule type" value="Genomic_DNA"/>
</dbReference>
<organism evidence="2 3">
    <name type="scientific">Promicromonospora kroppenstedtii</name>
    <dbReference type="NCBI Taxonomy" id="440482"/>
    <lineage>
        <taxon>Bacteria</taxon>
        <taxon>Bacillati</taxon>
        <taxon>Actinomycetota</taxon>
        <taxon>Actinomycetes</taxon>
        <taxon>Micrococcales</taxon>
        <taxon>Promicromonosporaceae</taxon>
        <taxon>Promicromonospora</taxon>
    </lineage>
</organism>
<keyword evidence="1" id="KW-0812">Transmembrane</keyword>
<feature type="transmembrane region" description="Helical" evidence="1">
    <location>
        <begin position="135"/>
        <end position="160"/>
    </location>
</feature>
<dbReference type="Proteomes" id="UP001611580">
    <property type="component" value="Unassembled WGS sequence"/>
</dbReference>
<evidence type="ECO:0000313" key="2">
    <source>
        <dbReference type="EMBL" id="MFI2488986.1"/>
    </source>
</evidence>
<proteinExistence type="predicted"/>
<name>A0ABW7XN98_9MICO</name>
<evidence type="ECO:0000256" key="1">
    <source>
        <dbReference type="SAM" id="Phobius"/>
    </source>
</evidence>